<dbReference type="RefSeq" id="WP_204468893.1">
    <property type="nucleotide sequence ID" value="NZ_JAFBCV010000020.1"/>
</dbReference>
<gene>
    <name evidence="2" type="ORF">JOC54_004298</name>
</gene>
<dbReference type="Proteomes" id="UP001179280">
    <property type="component" value="Unassembled WGS sequence"/>
</dbReference>
<comment type="caution">
    <text evidence="2">The sequence shown here is derived from an EMBL/GenBank/DDBJ whole genome shotgun (WGS) entry which is preliminary data.</text>
</comment>
<proteinExistence type="predicted"/>
<name>A0ABS2T2S5_9BACI</name>
<reference evidence="2" key="1">
    <citation type="submission" date="2021-01" db="EMBL/GenBank/DDBJ databases">
        <title>Genomic Encyclopedia of Type Strains, Phase IV (KMG-IV): sequencing the most valuable type-strain genomes for metagenomic binning, comparative biology and taxonomic classification.</title>
        <authorList>
            <person name="Goeker M."/>
        </authorList>
    </citation>
    <scope>NUCLEOTIDE SEQUENCE</scope>
    <source>
        <strain evidence="2">DSM 21943</strain>
    </source>
</reference>
<evidence type="ECO:0000313" key="2">
    <source>
        <dbReference type="EMBL" id="MBM7840999.1"/>
    </source>
</evidence>
<feature type="transmembrane region" description="Helical" evidence="1">
    <location>
        <begin position="214"/>
        <end position="234"/>
    </location>
</feature>
<feature type="transmembrane region" description="Helical" evidence="1">
    <location>
        <begin position="105"/>
        <end position="132"/>
    </location>
</feature>
<sequence>MSSKQATTSDWQNTKQLFRYRVRTQLHLVYYLLFFQLIGLAIMFFGADNSFNINGGLVESYASTNVTFSLSLLAIGLVSFLLSLQSQRRHFFAYVRTTRTEHYSAFLYLLALCFIATTTSIATPYLTSIFFYTSYSAVIHSDLPSNFTSVSGFLLSFGVALTYFILISALGYFISSLIQISRFFISLLIFPFILFPTLFSNILIFFMIENHPVIFFIKTIGISILLLLGAMALLNKEEVAS</sequence>
<feature type="transmembrane region" description="Helical" evidence="1">
    <location>
        <begin position="28"/>
        <end position="46"/>
    </location>
</feature>
<feature type="transmembrane region" description="Helical" evidence="1">
    <location>
        <begin position="183"/>
        <end position="208"/>
    </location>
</feature>
<evidence type="ECO:0000256" key="1">
    <source>
        <dbReference type="SAM" id="Phobius"/>
    </source>
</evidence>
<keyword evidence="1" id="KW-0812">Transmembrane</keyword>
<keyword evidence="1" id="KW-1133">Transmembrane helix</keyword>
<feature type="transmembrane region" description="Helical" evidence="1">
    <location>
        <begin position="152"/>
        <end position="174"/>
    </location>
</feature>
<accession>A0ABS2T2S5</accession>
<keyword evidence="1" id="KW-0472">Membrane</keyword>
<dbReference type="EMBL" id="JAFBCV010000020">
    <property type="protein sequence ID" value="MBM7840999.1"/>
    <property type="molecule type" value="Genomic_DNA"/>
</dbReference>
<evidence type="ECO:0008006" key="4">
    <source>
        <dbReference type="Google" id="ProtNLM"/>
    </source>
</evidence>
<organism evidence="2 3">
    <name type="scientific">Shouchella xiaoxiensis</name>
    <dbReference type="NCBI Taxonomy" id="766895"/>
    <lineage>
        <taxon>Bacteria</taxon>
        <taxon>Bacillati</taxon>
        <taxon>Bacillota</taxon>
        <taxon>Bacilli</taxon>
        <taxon>Bacillales</taxon>
        <taxon>Bacillaceae</taxon>
        <taxon>Shouchella</taxon>
    </lineage>
</organism>
<protein>
    <recommendedName>
        <fullName evidence="4">ABC transporter permease</fullName>
    </recommendedName>
</protein>
<feature type="transmembrane region" description="Helical" evidence="1">
    <location>
        <begin position="66"/>
        <end position="84"/>
    </location>
</feature>
<keyword evidence="3" id="KW-1185">Reference proteome</keyword>
<evidence type="ECO:0000313" key="3">
    <source>
        <dbReference type="Proteomes" id="UP001179280"/>
    </source>
</evidence>